<organism evidence="1 2">
    <name type="scientific">Flavobacterium micromati</name>
    <dbReference type="NCBI Taxonomy" id="229205"/>
    <lineage>
        <taxon>Bacteria</taxon>
        <taxon>Pseudomonadati</taxon>
        <taxon>Bacteroidota</taxon>
        <taxon>Flavobacteriia</taxon>
        <taxon>Flavobacteriales</taxon>
        <taxon>Flavobacteriaceae</taxon>
        <taxon>Flavobacterium</taxon>
    </lineage>
</organism>
<protein>
    <submittedName>
        <fullName evidence="1">Uncharacterized protein</fullName>
    </submittedName>
</protein>
<dbReference type="Proteomes" id="UP000184020">
    <property type="component" value="Unassembled WGS sequence"/>
</dbReference>
<evidence type="ECO:0000313" key="1">
    <source>
        <dbReference type="EMBL" id="SHG65241.1"/>
    </source>
</evidence>
<evidence type="ECO:0000313" key="2">
    <source>
        <dbReference type="Proteomes" id="UP000184020"/>
    </source>
</evidence>
<accession>A0A1M5LJM1</accession>
<sequence length="97" mass="11414">MRDVIQLKTFWRLLGLCKNLLRKKVKEDEEIIGITGPIVDLFNKELTQEEWNALAIVHRMTNRLCLGIRFDWKSSIDVKSQTTPQIVDESVFLDRKK</sequence>
<keyword evidence="2" id="KW-1185">Reference proteome</keyword>
<dbReference type="EMBL" id="FQWF01000008">
    <property type="protein sequence ID" value="SHG65241.1"/>
    <property type="molecule type" value="Genomic_DNA"/>
</dbReference>
<proteinExistence type="predicted"/>
<name>A0A1M5LJM1_9FLAO</name>
<dbReference type="AlphaFoldDB" id="A0A1M5LJM1"/>
<reference evidence="2" key="1">
    <citation type="submission" date="2016-11" db="EMBL/GenBank/DDBJ databases">
        <authorList>
            <person name="Varghese N."/>
            <person name="Submissions S."/>
        </authorList>
    </citation>
    <scope>NUCLEOTIDE SEQUENCE [LARGE SCALE GENOMIC DNA]</scope>
    <source>
        <strain evidence="2">DSM 17659</strain>
    </source>
</reference>
<gene>
    <name evidence="1" type="ORF">SAMN05444372_10899</name>
</gene>